<evidence type="ECO:0000256" key="4">
    <source>
        <dbReference type="ARBA" id="ARBA00022840"/>
    </source>
</evidence>
<dbReference type="SMART" id="SM00487">
    <property type="entry name" value="DEXDc"/>
    <property type="match status" value="1"/>
</dbReference>
<dbReference type="InterPro" id="IPR014001">
    <property type="entry name" value="Helicase_ATP-bd"/>
</dbReference>
<dbReference type="PANTHER" id="PTHR47963">
    <property type="entry name" value="DEAD-BOX ATP-DEPENDENT RNA HELICASE 47, MITOCHONDRIAL"/>
    <property type="match status" value="1"/>
</dbReference>
<keyword evidence="3 9" id="KW-0347">Helicase</keyword>
<dbReference type="SMART" id="SM00490">
    <property type="entry name" value="HELICc"/>
    <property type="match status" value="1"/>
</dbReference>
<dbReference type="PROSITE" id="PS51195">
    <property type="entry name" value="Q_MOTIF"/>
    <property type="match status" value="1"/>
</dbReference>
<dbReference type="Proteomes" id="UP001222800">
    <property type="component" value="Chromosome"/>
</dbReference>
<keyword evidence="10" id="KW-1185">Reference proteome</keyword>
<evidence type="ECO:0000256" key="2">
    <source>
        <dbReference type="ARBA" id="ARBA00022801"/>
    </source>
</evidence>
<evidence type="ECO:0000256" key="1">
    <source>
        <dbReference type="ARBA" id="ARBA00022741"/>
    </source>
</evidence>
<feature type="domain" description="Helicase C-terminal" evidence="7">
    <location>
        <begin position="231"/>
        <end position="375"/>
    </location>
</feature>
<dbReference type="InterPro" id="IPR050547">
    <property type="entry name" value="DEAD_box_RNA_helicases"/>
</dbReference>
<dbReference type="SUPFAM" id="SSF52540">
    <property type="entry name" value="P-loop containing nucleoside triphosphate hydrolases"/>
    <property type="match status" value="1"/>
</dbReference>
<dbReference type="InterPro" id="IPR001650">
    <property type="entry name" value="Helicase_C-like"/>
</dbReference>
<evidence type="ECO:0000313" key="10">
    <source>
        <dbReference type="Proteomes" id="UP001222800"/>
    </source>
</evidence>
<dbReference type="CDD" id="cd00268">
    <property type="entry name" value="DEADc"/>
    <property type="match status" value="1"/>
</dbReference>
<dbReference type="PROSITE" id="PS51192">
    <property type="entry name" value="HELICASE_ATP_BIND_1"/>
    <property type="match status" value="1"/>
</dbReference>
<dbReference type="PANTHER" id="PTHR47963:SF7">
    <property type="entry name" value="ATP-DEPENDENT RNA HELICASE YFML-RELATED"/>
    <property type="match status" value="1"/>
</dbReference>
<evidence type="ECO:0000256" key="3">
    <source>
        <dbReference type="ARBA" id="ARBA00022806"/>
    </source>
</evidence>
<evidence type="ECO:0000259" key="8">
    <source>
        <dbReference type="PROSITE" id="PS51195"/>
    </source>
</evidence>
<dbReference type="Pfam" id="PF00270">
    <property type="entry name" value="DEAD"/>
    <property type="match status" value="1"/>
</dbReference>
<keyword evidence="1" id="KW-0547">Nucleotide-binding</keyword>
<keyword evidence="2" id="KW-0378">Hydrolase</keyword>
<name>A0ABY8EGU6_9FIRM</name>
<dbReference type="EMBL" id="CP120733">
    <property type="protein sequence ID" value="WFD12170.1"/>
    <property type="molecule type" value="Genomic_DNA"/>
</dbReference>
<dbReference type="Gene3D" id="3.40.50.300">
    <property type="entry name" value="P-loop containing nucleotide triphosphate hydrolases"/>
    <property type="match status" value="2"/>
</dbReference>
<feature type="domain" description="Helicase ATP-binding" evidence="6">
    <location>
        <begin position="34"/>
        <end position="204"/>
    </location>
</feature>
<dbReference type="InterPro" id="IPR044742">
    <property type="entry name" value="DEAD/DEAH_RhlB"/>
</dbReference>
<dbReference type="RefSeq" id="WP_277734472.1">
    <property type="nucleotide sequence ID" value="NZ_CP120733.1"/>
</dbReference>
<dbReference type="CDD" id="cd18787">
    <property type="entry name" value="SF2_C_DEAD"/>
    <property type="match status" value="1"/>
</dbReference>
<sequence length="388" mass="44723">MQNKFKQYNLHEFIVENLTKSDIVEPTKVQNDTIPLILEGKDVIGKARTGTGKTLSYLIPMVQKIDSSKNDLQMLVLAPSKELSIQIQQEAQRITQNSDIKTFCIVEGMKIEKQIEKLKQKPHLIVATPGRLLHLISLKKIKMHNINTIALDEVDQILEKGFISKVQGIIKTTLRDRQLLSFSATISQESSDILNNIMKKPEFINLDHIKPIPTKIKHQYMISTARRKTDTLVEILKTIKPSKSLVFINKNENVDRFVKDIHRQGFSVGGIQTRTKNQDRQHLLSSFQKGKLKILVTTDLFTRGMDFQDVTHIFNMDLPLDKVDYLHRAGRTGRMNKDGVVINIVRDREKFIMYKMMKQLNISQEAITIADNKIVLVDNIIKRKKRKY</sequence>
<dbReference type="InterPro" id="IPR027417">
    <property type="entry name" value="P-loop_NTPase"/>
</dbReference>
<protein>
    <submittedName>
        <fullName evidence="9">DEAD/DEAH box helicase</fullName>
    </submittedName>
</protein>
<dbReference type="PROSITE" id="PS51194">
    <property type="entry name" value="HELICASE_CTER"/>
    <property type="match status" value="1"/>
</dbReference>
<accession>A0ABY8EGU6</accession>
<feature type="domain" description="DEAD-box RNA helicase Q" evidence="8">
    <location>
        <begin position="3"/>
        <end position="31"/>
    </location>
</feature>
<evidence type="ECO:0000313" key="9">
    <source>
        <dbReference type="EMBL" id="WFD12170.1"/>
    </source>
</evidence>
<gene>
    <name evidence="9" type="ORF">P4S50_08830</name>
</gene>
<keyword evidence="4" id="KW-0067">ATP-binding</keyword>
<dbReference type="InterPro" id="IPR014014">
    <property type="entry name" value="RNA_helicase_DEAD_Q_motif"/>
</dbReference>
<dbReference type="GO" id="GO:0004386">
    <property type="term" value="F:helicase activity"/>
    <property type="evidence" value="ECO:0007669"/>
    <property type="project" value="UniProtKB-KW"/>
</dbReference>
<evidence type="ECO:0000256" key="5">
    <source>
        <dbReference type="PROSITE-ProRule" id="PRU00552"/>
    </source>
</evidence>
<dbReference type="Pfam" id="PF00271">
    <property type="entry name" value="Helicase_C"/>
    <property type="match status" value="1"/>
</dbReference>
<dbReference type="InterPro" id="IPR011545">
    <property type="entry name" value="DEAD/DEAH_box_helicase_dom"/>
</dbReference>
<evidence type="ECO:0000259" key="6">
    <source>
        <dbReference type="PROSITE" id="PS51192"/>
    </source>
</evidence>
<proteinExistence type="predicted"/>
<evidence type="ECO:0000259" key="7">
    <source>
        <dbReference type="PROSITE" id="PS51194"/>
    </source>
</evidence>
<reference evidence="9 10" key="1">
    <citation type="submission" date="2023-03" db="EMBL/GenBank/DDBJ databases">
        <title>Complete genome sequence of Tepidibacter sp. SWIR-1, isolated from a deep-sea hydrothermal vent.</title>
        <authorList>
            <person name="Li X."/>
        </authorList>
    </citation>
    <scope>NUCLEOTIDE SEQUENCE [LARGE SCALE GENOMIC DNA]</scope>
    <source>
        <strain evidence="9 10">SWIR-1</strain>
    </source>
</reference>
<organism evidence="9 10">
    <name type="scientific">Tepidibacter hydrothermalis</name>
    <dbReference type="NCBI Taxonomy" id="3036126"/>
    <lineage>
        <taxon>Bacteria</taxon>
        <taxon>Bacillati</taxon>
        <taxon>Bacillota</taxon>
        <taxon>Clostridia</taxon>
        <taxon>Peptostreptococcales</taxon>
        <taxon>Peptostreptococcaceae</taxon>
        <taxon>Tepidibacter</taxon>
    </lineage>
</organism>
<feature type="short sequence motif" description="Q motif" evidence="5">
    <location>
        <begin position="3"/>
        <end position="31"/>
    </location>
</feature>